<dbReference type="GO" id="GO:0004364">
    <property type="term" value="F:glutathione transferase activity"/>
    <property type="evidence" value="ECO:0007669"/>
    <property type="project" value="TreeGrafter"/>
</dbReference>
<feature type="domain" description="DSBA-like thioredoxin" evidence="3">
    <location>
        <begin position="6"/>
        <end position="197"/>
    </location>
</feature>
<dbReference type="GO" id="GO:0006749">
    <property type="term" value="P:glutathione metabolic process"/>
    <property type="evidence" value="ECO:0007669"/>
    <property type="project" value="TreeGrafter"/>
</dbReference>
<dbReference type="InterPro" id="IPR036249">
    <property type="entry name" value="Thioredoxin-like_sf"/>
</dbReference>
<reference evidence="4 5" key="1">
    <citation type="submission" date="2019-08" db="EMBL/GenBank/DDBJ databases">
        <authorList>
            <person name="Peeters C."/>
        </authorList>
    </citation>
    <scope>NUCLEOTIDE SEQUENCE [LARGE SCALE GENOMIC DNA]</scope>
    <source>
        <strain evidence="4 5">LMG 30175</strain>
    </source>
</reference>
<keyword evidence="5" id="KW-1185">Reference proteome</keyword>
<evidence type="ECO:0000259" key="3">
    <source>
        <dbReference type="Pfam" id="PF01323"/>
    </source>
</evidence>
<dbReference type="CDD" id="cd03022">
    <property type="entry name" value="DsbA_HCCA_Iso"/>
    <property type="match status" value="1"/>
</dbReference>
<dbReference type="EMBL" id="CABPRZ010000005">
    <property type="protein sequence ID" value="VVD93530.1"/>
    <property type="molecule type" value="Genomic_DNA"/>
</dbReference>
<comment type="similarity">
    <text evidence="1">Belongs to the GST superfamily. NadH family.</text>
</comment>
<comment type="catalytic activity">
    <reaction evidence="1">
        <text>2-hydroxychromene-2-carboxylate = (3E)-4-(2-hydroxyphenyl)-2-oxobut-3-enoate</text>
        <dbReference type="Rhea" id="RHEA:27401"/>
        <dbReference type="ChEBI" id="CHEBI:59350"/>
        <dbReference type="ChEBI" id="CHEBI:59353"/>
        <dbReference type="EC" id="5.99.1.4"/>
    </reaction>
</comment>
<gene>
    <name evidence="4" type="ORF">PTE30175_01686</name>
</gene>
<evidence type="ECO:0000313" key="5">
    <source>
        <dbReference type="Proteomes" id="UP000414233"/>
    </source>
</evidence>
<dbReference type="EC" id="5.99.1.4" evidence="1"/>
<dbReference type="InterPro" id="IPR044087">
    <property type="entry name" value="NahD-like"/>
</dbReference>
<evidence type="ECO:0000256" key="2">
    <source>
        <dbReference type="PIRSR" id="PIRSR006386-1"/>
    </source>
</evidence>
<dbReference type="InterPro" id="IPR001853">
    <property type="entry name" value="DSBA-like_thioredoxin_dom"/>
</dbReference>
<dbReference type="OrthoDB" id="8560325at2"/>
<feature type="active site" description="Nucleophile" evidence="2">
    <location>
        <position position="13"/>
    </location>
</feature>
<dbReference type="GO" id="GO:0004602">
    <property type="term" value="F:glutathione peroxidase activity"/>
    <property type="evidence" value="ECO:0007669"/>
    <property type="project" value="TreeGrafter"/>
</dbReference>
<organism evidence="4 5">
    <name type="scientific">Pandoraea terrae</name>
    <dbReference type="NCBI Taxonomy" id="1537710"/>
    <lineage>
        <taxon>Bacteria</taxon>
        <taxon>Pseudomonadati</taxon>
        <taxon>Pseudomonadota</taxon>
        <taxon>Betaproteobacteria</taxon>
        <taxon>Burkholderiales</taxon>
        <taxon>Burkholderiaceae</taxon>
        <taxon>Pandoraea</taxon>
    </lineage>
</organism>
<dbReference type="Pfam" id="PF01323">
    <property type="entry name" value="DSBA"/>
    <property type="match status" value="1"/>
</dbReference>
<evidence type="ECO:0000313" key="4">
    <source>
        <dbReference type="EMBL" id="VVD93530.1"/>
    </source>
</evidence>
<keyword evidence="1 4" id="KW-0413">Isomerase</keyword>
<dbReference type="AlphaFoldDB" id="A0A5E4U0C8"/>
<dbReference type="Gene3D" id="3.40.30.10">
    <property type="entry name" value="Glutaredoxin"/>
    <property type="match status" value="1"/>
</dbReference>
<dbReference type="GO" id="GO:1901170">
    <property type="term" value="P:naphthalene catabolic process"/>
    <property type="evidence" value="ECO:0007669"/>
    <property type="project" value="InterPro"/>
</dbReference>
<dbReference type="PANTHER" id="PTHR42943:SF13">
    <property type="entry name" value="GLUTATHIONE S-TRANSFERASE KAPPA-RELATED"/>
    <property type="match status" value="1"/>
</dbReference>
<name>A0A5E4U0C8_9BURK</name>
<dbReference type="SUPFAM" id="SSF52833">
    <property type="entry name" value="Thioredoxin-like"/>
    <property type="match status" value="1"/>
</dbReference>
<dbReference type="Proteomes" id="UP000414233">
    <property type="component" value="Unassembled WGS sequence"/>
</dbReference>
<dbReference type="RefSeq" id="WP_150696612.1">
    <property type="nucleotide sequence ID" value="NZ_CABPRZ010000005.1"/>
</dbReference>
<dbReference type="PANTHER" id="PTHR42943">
    <property type="entry name" value="GLUTATHIONE S-TRANSFERASE KAPPA"/>
    <property type="match status" value="1"/>
</dbReference>
<proteinExistence type="inferred from homology"/>
<dbReference type="PIRSF" id="PIRSF006386">
    <property type="entry name" value="HCCAis_GSTk"/>
    <property type="match status" value="1"/>
</dbReference>
<dbReference type="GO" id="GO:0018845">
    <property type="term" value="F:2-hydroxychromene-2-carboxylate isomerase activity"/>
    <property type="evidence" value="ECO:0007669"/>
    <property type="project" value="UniProtKB-UniRule"/>
</dbReference>
<dbReference type="InterPro" id="IPR051924">
    <property type="entry name" value="GST_Kappa/NadH"/>
</dbReference>
<dbReference type="InterPro" id="IPR014440">
    <property type="entry name" value="HCCAis_GSTk"/>
</dbReference>
<sequence>MSKTCDYFISPPSPFVYLGHARFRELARAHGVQIQLKPMDLAKVFATSGGLPLAQRAPQRQAYRLVELARWSRYLGLPLNLQPKYFPVAADPACKLIIAAQLAHGTERALDLVGAISGALWADEKNIADEATLARLATGLGMDGAALVKASEGANVQATLDQNTQEAIGYQVFGAPWFQFEGEPYWGQDRLEFLGRAFAAA</sequence>
<accession>A0A5E4U0C8</accession>
<protein>
    <recommendedName>
        <fullName evidence="1">2-hydroxychromene-2-carboxylate isomerase</fullName>
        <ecNumber evidence="1">5.99.1.4</ecNumber>
    </recommendedName>
</protein>
<evidence type="ECO:0000256" key="1">
    <source>
        <dbReference type="PIRNR" id="PIRNR006386"/>
    </source>
</evidence>